<comment type="similarity">
    <text evidence="4 12">Belongs to the serine/threonine dehydratase family.</text>
</comment>
<organism evidence="14 15">
    <name type="scientific">Oceanobacillus kapialis</name>
    <dbReference type="NCBI Taxonomy" id="481353"/>
    <lineage>
        <taxon>Bacteria</taxon>
        <taxon>Bacillati</taxon>
        <taxon>Bacillota</taxon>
        <taxon>Bacilli</taxon>
        <taxon>Bacillales</taxon>
        <taxon>Bacillaceae</taxon>
        <taxon>Oceanobacillus</taxon>
    </lineage>
</organism>
<dbReference type="EMBL" id="JBHUMX010000041">
    <property type="protein sequence ID" value="MFD2629880.1"/>
    <property type="molecule type" value="Genomic_DNA"/>
</dbReference>
<dbReference type="InterPro" id="IPR000634">
    <property type="entry name" value="Ser/Thr_deHydtase_PyrdxlP-BS"/>
</dbReference>
<dbReference type="Pfam" id="PF00291">
    <property type="entry name" value="PALP"/>
    <property type="match status" value="1"/>
</dbReference>
<comment type="pathway">
    <text evidence="3 12">Amino-acid degradation; L-threonine degradation via propanoate pathway; propanoate from L-threonine: step 1/4.</text>
</comment>
<evidence type="ECO:0000256" key="2">
    <source>
        <dbReference type="ARBA" id="ARBA00001933"/>
    </source>
</evidence>
<dbReference type="Gene3D" id="3.40.50.1100">
    <property type="match status" value="2"/>
</dbReference>
<evidence type="ECO:0000256" key="5">
    <source>
        <dbReference type="ARBA" id="ARBA00011447"/>
    </source>
</evidence>
<dbReference type="PANTHER" id="PTHR48078:SF6">
    <property type="entry name" value="L-THREONINE DEHYDRATASE CATABOLIC TDCB"/>
    <property type="match status" value="1"/>
</dbReference>
<evidence type="ECO:0000256" key="3">
    <source>
        <dbReference type="ARBA" id="ARBA00004958"/>
    </source>
</evidence>
<dbReference type="PANTHER" id="PTHR48078">
    <property type="entry name" value="THREONINE DEHYDRATASE, MITOCHONDRIAL-RELATED"/>
    <property type="match status" value="1"/>
</dbReference>
<evidence type="ECO:0000256" key="6">
    <source>
        <dbReference type="ARBA" id="ARBA00012096"/>
    </source>
</evidence>
<dbReference type="GO" id="GO:0004794">
    <property type="term" value="F:threonine deaminase activity"/>
    <property type="evidence" value="ECO:0007669"/>
    <property type="project" value="UniProtKB-EC"/>
</dbReference>
<keyword evidence="10 12" id="KW-0456">Lyase</keyword>
<dbReference type="InterPro" id="IPR005789">
    <property type="entry name" value="Thr_deHydtase_catblc"/>
</dbReference>
<name>A0ABW5Q365_9BACI</name>
<reference evidence="15" key="1">
    <citation type="journal article" date="2019" name="Int. J. Syst. Evol. Microbiol.">
        <title>The Global Catalogue of Microorganisms (GCM) 10K type strain sequencing project: providing services to taxonomists for standard genome sequencing and annotation.</title>
        <authorList>
            <consortium name="The Broad Institute Genomics Platform"/>
            <consortium name="The Broad Institute Genome Sequencing Center for Infectious Disease"/>
            <person name="Wu L."/>
            <person name="Ma J."/>
        </authorList>
    </citation>
    <scope>NUCLEOTIDE SEQUENCE [LARGE SCALE GENOMIC DNA]</scope>
    <source>
        <strain evidence="15">TISTR 1858</strain>
    </source>
</reference>
<dbReference type="InterPro" id="IPR050147">
    <property type="entry name" value="Ser/Thr_Dehydratase"/>
</dbReference>
<evidence type="ECO:0000313" key="15">
    <source>
        <dbReference type="Proteomes" id="UP001597451"/>
    </source>
</evidence>
<evidence type="ECO:0000256" key="9">
    <source>
        <dbReference type="ARBA" id="ARBA00022898"/>
    </source>
</evidence>
<evidence type="ECO:0000256" key="10">
    <source>
        <dbReference type="ARBA" id="ARBA00023239"/>
    </source>
</evidence>
<dbReference type="CDD" id="cd01562">
    <property type="entry name" value="Thr-dehyd"/>
    <property type="match status" value="1"/>
</dbReference>
<comment type="function">
    <text evidence="11 12">Catalyzes the anaerobic formation of alpha-ketobutyrate and ammonia from threonine in a two-step reaction. The first step involved a dehydration of threonine and a production of enamine intermediates (aminocrotonate), which tautomerizes to its imine form (iminobutyrate). Both intermediates are unstable and short-lived. The second step is the nonenzymatic hydrolysis of the enamine/imine intermediates to form 2-ketobutyrate and free ammonia. In the low water environment of the cell, the second step is accelerated by RidA.</text>
</comment>
<comment type="subunit">
    <text evidence="5 12">In the native structure, TdcB is in a dimeric form, whereas in the TdcB-AMP complex, it exists in a tetrameric form (dimer of dimers).</text>
</comment>
<dbReference type="NCBIfam" id="TIGR01127">
    <property type="entry name" value="ilvA_1Cterm"/>
    <property type="match status" value="1"/>
</dbReference>
<accession>A0ABW5Q365</accession>
<evidence type="ECO:0000256" key="12">
    <source>
        <dbReference type="RuleBase" id="RU363083"/>
    </source>
</evidence>
<dbReference type="PROSITE" id="PS00165">
    <property type="entry name" value="DEHYDRATASE_SER_THR"/>
    <property type="match status" value="1"/>
</dbReference>
<comment type="cofactor">
    <cofactor evidence="2 12">
        <name>pyridoxal 5'-phosphate</name>
        <dbReference type="ChEBI" id="CHEBI:597326"/>
    </cofactor>
</comment>
<keyword evidence="12" id="KW-0547">Nucleotide-binding</keyword>
<dbReference type="SUPFAM" id="SSF53686">
    <property type="entry name" value="Tryptophan synthase beta subunit-like PLP-dependent enzymes"/>
    <property type="match status" value="1"/>
</dbReference>
<comment type="caution">
    <text evidence="14">The sequence shown here is derived from an EMBL/GenBank/DDBJ whole genome shotgun (WGS) entry which is preliminary data.</text>
</comment>
<evidence type="ECO:0000259" key="13">
    <source>
        <dbReference type="Pfam" id="PF00291"/>
    </source>
</evidence>
<proteinExistence type="inferred from homology"/>
<evidence type="ECO:0000256" key="8">
    <source>
        <dbReference type="ARBA" id="ARBA00022533"/>
    </source>
</evidence>
<comment type="catalytic activity">
    <reaction evidence="1 12">
        <text>L-threonine = 2-oxobutanoate + NH4(+)</text>
        <dbReference type="Rhea" id="RHEA:22108"/>
        <dbReference type="ChEBI" id="CHEBI:16763"/>
        <dbReference type="ChEBI" id="CHEBI:28938"/>
        <dbReference type="ChEBI" id="CHEBI:57926"/>
        <dbReference type="EC" id="4.3.1.19"/>
    </reaction>
</comment>
<evidence type="ECO:0000256" key="11">
    <source>
        <dbReference type="ARBA" id="ARBA00025527"/>
    </source>
</evidence>
<keyword evidence="15" id="KW-1185">Reference proteome</keyword>
<evidence type="ECO:0000256" key="4">
    <source>
        <dbReference type="ARBA" id="ARBA00010869"/>
    </source>
</evidence>
<dbReference type="Proteomes" id="UP001597451">
    <property type="component" value="Unassembled WGS sequence"/>
</dbReference>
<dbReference type="InterPro" id="IPR001926">
    <property type="entry name" value="TrpB-like_PALP"/>
</dbReference>
<protein>
    <recommendedName>
        <fullName evidence="7 12">L-threonine dehydratase catabolic TdcB</fullName>
        <ecNumber evidence="6 12">4.3.1.19</ecNumber>
    </recommendedName>
    <alternativeName>
        <fullName evidence="12">Threonine deaminase</fullName>
    </alternativeName>
</protein>
<dbReference type="RefSeq" id="WP_379563522.1">
    <property type="nucleotide sequence ID" value="NZ_JBHUMX010000041.1"/>
</dbReference>
<evidence type="ECO:0000313" key="14">
    <source>
        <dbReference type="EMBL" id="MFD2629880.1"/>
    </source>
</evidence>
<gene>
    <name evidence="14" type="primary">ilvA</name>
    <name evidence="14" type="ORF">ACFSUN_13915</name>
</gene>
<dbReference type="InterPro" id="IPR036052">
    <property type="entry name" value="TrpB-like_PALP_sf"/>
</dbReference>
<dbReference type="EC" id="4.3.1.19" evidence="6 12"/>
<sequence>MKRRGKKETTTKECETIGDCLTGEKVHTALGILRPIVHQTPLMTSETTNQLVEKNVYFKMENQQKTGAFKFRGATFKLMQLSKQQRKKGVITASAGNHAQGVAYAAAKLGVKATIFMAEKTPAAKVQATKNYGAEIVLTGESFQEAYEASLKRQMQTGAVYIHPFDDYDVMAGQGTIAMEMLKQEDRIDTILVPIGGGGLISGIAVAAKYVNRNIRVIGVQAEGASAMYDSFHKEKDVRLQSVSTIAEGIAVKQPGKHTLPIIREYVDDILTVSDEEIASAIVYMLERNKTLMEGAGAAAIAALFAHHQHIKSRHLGVIVSGGNMDISTMAKIQHMAGRLHHPA</sequence>
<keyword evidence="8" id="KW-0021">Allosteric enzyme</keyword>
<keyword evidence="9 12" id="KW-0663">Pyridoxal phosphate</keyword>
<feature type="domain" description="Tryptophan synthase beta chain-like PALP" evidence="13">
    <location>
        <begin position="35"/>
        <end position="322"/>
    </location>
</feature>
<evidence type="ECO:0000256" key="7">
    <source>
        <dbReference type="ARBA" id="ARBA00022248"/>
    </source>
</evidence>
<evidence type="ECO:0000256" key="1">
    <source>
        <dbReference type="ARBA" id="ARBA00001274"/>
    </source>
</evidence>